<evidence type="ECO:0000256" key="1">
    <source>
        <dbReference type="SAM" id="Phobius"/>
    </source>
</evidence>
<keyword evidence="1" id="KW-0812">Transmembrane</keyword>
<reference evidence="2 3" key="1">
    <citation type="submission" date="2022-09" db="EMBL/GenBank/DDBJ databases">
        <title>Complete genome sequence of Janibacter terrae strain COS04-44, PCL-degrading bacteria isolated from oil spilled coast.</title>
        <authorList>
            <person name="Park H."/>
            <person name="Kim J.Y."/>
            <person name="An S.H."/>
            <person name="Lee C.M."/>
            <person name="Weon H.-Y."/>
        </authorList>
    </citation>
    <scope>NUCLEOTIDE SEQUENCE [LARGE SCALE GENOMIC DNA]</scope>
    <source>
        <strain evidence="2 3">COS04-44</strain>
    </source>
</reference>
<evidence type="ECO:0000313" key="3">
    <source>
        <dbReference type="Proteomes" id="UP001381003"/>
    </source>
</evidence>
<gene>
    <name evidence="2" type="ORF">N5P18_01495</name>
</gene>
<name>A0ABZ2FE28_9MICO</name>
<feature type="transmembrane region" description="Helical" evidence="1">
    <location>
        <begin position="168"/>
        <end position="191"/>
    </location>
</feature>
<keyword evidence="1" id="KW-0472">Membrane</keyword>
<organism evidence="2 3">
    <name type="scientific">Janibacter terrae</name>
    <dbReference type="NCBI Taxonomy" id="103817"/>
    <lineage>
        <taxon>Bacteria</taxon>
        <taxon>Bacillati</taxon>
        <taxon>Actinomycetota</taxon>
        <taxon>Actinomycetes</taxon>
        <taxon>Micrococcales</taxon>
        <taxon>Intrasporangiaceae</taxon>
        <taxon>Janibacter</taxon>
    </lineage>
</organism>
<dbReference type="RefSeq" id="WP_338538466.1">
    <property type="nucleotide sequence ID" value="NZ_CP104874.1"/>
</dbReference>
<keyword evidence="3" id="KW-1185">Reference proteome</keyword>
<keyword evidence="1" id="KW-1133">Transmembrane helix</keyword>
<dbReference type="EMBL" id="CP104874">
    <property type="protein sequence ID" value="WWF05579.1"/>
    <property type="molecule type" value="Genomic_DNA"/>
</dbReference>
<sequence length="212" mass="21633">MSTLIQRVAGVVLALVGLVAAIVGGWFLANLGTSGTATFTADPGQRVVVLDPDVLNRVDHPVEVTAAGSGELWSGTARPSDAEAVLGDATRAEVSGVAVSDWALTSAEVGSTDPVDPAGLDVWQESGTASGEISRTIEQSQAPQTLVVAAADGAEIDSVTMTVEDSGWGTTAVVTLVVGLVLLLAGLALLVRSRLVGMIRHRAARPDREEAA</sequence>
<protein>
    <submittedName>
        <fullName evidence="2">Uncharacterized protein</fullName>
    </submittedName>
</protein>
<dbReference type="Proteomes" id="UP001381003">
    <property type="component" value="Chromosome"/>
</dbReference>
<accession>A0ABZ2FE28</accession>
<proteinExistence type="predicted"/>
<feature type="transmembrane region" description="Helical" evidence="1">
    <location>
        <begin position="7"/>
        <end position="29"/>
    </location>
</feature>
<evidence type="ECO:0000313" key="2">
    <source>
        <dbReference type="EMBL" id="WWF05579.1"/>
    </source>
</evidence>